<keyword evidence="6 8" id="KW-0012">Acyltransferase</keyword>
<dbReference type="Pfam" id="PF00583">
    <property type="entry name" value="Acetyltransf_1"/>
    <property type="match status" value="1"/>
</dbReference>
<evidence type="ECO:0000256" key="2">
    <source>
        <dbReference type="ARBA" id="ARBA00010712"/>
    </source>
</evidence>
<sequence length="159" mass="17322">MTDGPSMQALVEASPPLDNNSRYCYLLLCEYFADTCAVVEADGEILAFVTAYVPPGKPDTLAVWQVAVASSLRGQGVARQLIDHVLRRPGLEHIRFVEATVNPSNDASRALFASLAKACETTMSEACIFPKTLFPSGHEQENLLRVGPFQIHTAIQEQS</sequence>
<dbReference type="EMBL" id="EU523734">
    <property type="protein sequence ID" value="ACB30326.1"/>
    <property type="molecule type" value="Genomic_DNA"/>
</dbReference>
<feature type="domain" description="N-acetyltransferase" evidence="9">
    <location>
        <begin position="1"/>
        <end position="159"/>
    </location>
</feature>
<evidence type="ECO:0000256" key="4">
    <source>
        <dbReference type="ARBA" id="ARBA00017935"/>
    </source>
</evidence>
<dbReference type="GO" id="GO:0033816">
    <property type="term" value="F:diaminobutyrate acetyltransferase activity"/>
    <property type="evidence" value="ECO:0007669"/>
    <property type="project" value="UniProtKB-EC"/>
</dbReference>
<dbReference type="InterPro" id="IPR000182">
    <property type="entry name" value="GNAT_dom"/>
</dbReference>
<evidence type="ECO:0000256" key="6">
    <source>
        <dbReference type="ARBA" id="ARBA00023315"/>
    </source>
</evidence>
<comment type="similarity">
    <text evidence="2 8">Belongs to the acetyltransferase family. EctA subfamily.</text>
</comment>
<evidence type="ECO:0000256" key="5">
    <source>
        <dbReference type="ARBA" id="ARBA00022679"/>
    </source>
</evidence>
<dbReference type="GO" id="GO:0019491">
    <property type="term" value="P:ectoine biosynthetic process"/>
    <property type="evidence" value="ECO:0007669"/>
    <property type="project" value="UniProtKB-UniPathway"/>
</dbReference>
<reference evidence="10" key="1">
    <citation type="journal article" date="2011" name="Extremophiles">
        <title>Diversity and phylogeny of the ectoine biosynthesis genes in aerobic, moderately halophilic methylotrophic bacteria.</title>
        <authorList>
            <person name="Reshetnikov A.S."/>
            <person name="Khmelenina V.N."/>
            <person name="Mustakhimov I.I."/>
            <person name="Kalyuzhnaya M."/>
            <person name="Lidstrom M."/>
            <person name="Trotsenko Y.A."/>
        </authorList>
    </citation>
    <scope>NUCLEOTIDE SEQUENCE</scope>
    <source>
        <strain evidence="10">7C</strain>
    </source>
</reference>
<dbReference type="InterPro" id="IPR016181">
    <property type="entry name" value="Acyl_CoA_acyltransferase"/>
</dbReference>
<evidence type="ECO:0000256" key="1">
    <source>
        <dbReference type="ARBA" id="ARBA00004978"/>
    </source>
</evidence>
<evidence type="ECO:0000256" key="7">
    <source>
        <dbReference type="ARBA" id="ARBA00048924"/>
    </source>
</evidence>
<dbReference type="NCBIfam" id="TIGR02406">
    <property type="entry name" value="ectoine_EctA"/>
    <property type="match status" value="1"/>
</dbReference>
<dbReference type="CDD" id="cd04301">
    <property type="entry name" value="NAT_SF"/>
    <property type="match status" value="1"/>
</dbReference>
<comment type="function">
    <text evidence="8">Catalyzes the acetylation of L-2,4-diaminobutyrate (DABA) to gamma-N-acetyl-alpha,gamma-diaminobutyric acid (ADABA) with acetyl coenzyme A.</text>
</comment>
<evidence type="ECO:0000313" key="10">
    <source>
        <dbReference type="EMBL" id="ACB30326.1"/>
    </source>
</evidence>
<name>B2CKR5_METMR</name>
<comment type="catalytic activity">
    <reaction evidence="7 8">
        <text>L-2,4-diaminobutanoate + acetyl-CoA = (2S)-4-acetamido-2-aminobutanoate + CoA + H(+)</text>
        <dbReference type="Rhea" id="RHEA:16901"/>
        <dbReference type="ChEBI" id="CHEBI:15378"/>
        <dbReference type="ChEBI" id="CHEBI:57287"/>
        <dbReference type="ChEBI" id="CHEBI:57288"/>
        <dbReference type="ChEBI" id="CHEBI:58761"/>
        <dbReference type="ChEBI" id="CHEBI:58929"/>
        <dbReference type="EC" id="2.3.1.178"/>
    </reaction>
</comment>
<evidence type="ECO:0000259" key="9">
    <source>
        <dbReference type="PROSITE" id="PS51186"/>
    </source>
</evidence>
<protein>
    <recommendedName>
        <fullName evidence="4 8">L-2,4-diaminobutyric acid acetyltransferase</fullName>
        <shortName evidence="8">DABA acetyltransferase</shortName>
        <ecNumber evidence="3 8">2.3.1.178</ecNumber>
    </recommendedName>
</protein>
<dbReference type="UniPathway" id="UPA00067">
    <property type="reaction ID" value="UER00122"/>
</dbReference>
<organism evidence="10">
    <name type="scientific">Methylobacter marinus</name>
    <dbReference type="NCBI Taxonomy" id="34058"/>
    <lineage>
        <taxon>Bacteria</taxon>
        <taxon>Pseudomonadati</taxon>
        <taxon>Pseudomonadota</taxon>
        <taxon>Gammaproteobacteria</taxon>
        <taxon>Methylococcales</taxon>
        <taxon>Methylococcaceae</taxon>
        <taxon>Methylobacter</taxon>
    </lineage>
</organism>
<dbReference type="SUPFAM" id="SSF55729">
    <property type="entry name" value="Acyl-CoA N-acyltransferases (Nat)"/>
    <property type="match status" value="1"/>
</dbReference>
<dbReference type="AlphaFoldDB" id="B2CKR5"/>
<comment type="pathway">
    <text evidence="1 8">Amine and polyamine biosynthesis; ectoine biosynthesis; L-ectoine from L-aspartate 4-semialdehyde: step 2/3.</text>
</comment>
<keyword evidence="5 8" id="KW-0808">Transferase</keyword>
<gene>
    <name evidence="8 10" type="primary">ectA</name>
</gene>
<dbReference type="EC" id="2.3.1.178" evidence="3 8"/>
<dbReference type="PROSITE" id="PS51186">
    <property type="entry name" value="GNAT"/>
    <property type="match status" value="1"/>
</dbReference>
<evidence type="ECO:0000256" key="8">
    <source>
        <dbReference type="RuleBase" id="RU365045"/>
    </source>
</evidence>
<accession>B2CKR5</accession>
<proteinExistence type="inferred from homology"/>
<dbReference type="Gene3D" id="3.40.630.30">
    <property type="match status" value="1"/>
</dbReference>
<evidence type="ECO:0000256" key="3">
    <source>
        <dbReference type="ARBA" id="ARBA00012355"/>
    </source>
</evidence>
<dbReference type="InterPro" id="IPR012772">
    <property type="entry name" value="Ectoine_EctA"/>
</dbReference>